<protein>
    <recommendedName>
        <fullName evidence="5">Glycoside hydrolase family 108 protein</fullName>
    </recommendedName>
</protein>
<dbReference type="AlphaFoldDB" id="A0A9J9GFD1"/>
<reference evidence="4" key="1">
    <citation type="journal article" date="2010" name="PLoS Genet.">
        <title>Genome sequence of the plant growth promoting endophytic bacterium Enterobacter sp. 638.</title>
        <authorList>
            <person name="Taghavi S."/>
            <person name="van der Lelie D."/>
            <person name="Hoffman A."/>
            <person name="Zhang Y.B."/>
            <person name="Walla M.D."/>
            <person name="Vangronsveld J."/>
            <person name="Newman L."/>
            <person name="Monchy S."/>
        </authorList>
    </citation>
    <scope>NUCLEOTIDE SEQUENCE [LARGE SCALE GENOMIC DNA]</scope>
    <source>
        <strain evidence="4">638</strain>
    </source>
</reference>
<proteinExistence type="predicted"/>
<accession>A0A9J9GFD1</accession>
<evidence type="ECO:0000313" key="4">
    <source>
        <dbReference type="Proteomes" id="UP000000230"/>
    </source>
</evidence>
<evidence type="ECO:0000259" key="1">
    <source>
        <dbReference type="Pfam" id="PF05838"/>
    </source>
</evidence>
<dbReference type="InterPro" id="IPR008565">
    <property type="entry name" value="TtsA-like_GH18_dom"/>
</dbReference>
<dbReference type="RefSeq" id="WP_012016429.1">
    <property type="nucleotide sequence ID" value="NC_009436.1"/>
</dbReference>
<gene>
    <name evidence="3" type="ordered locus">Ent638_1027</name>
</gene>
<organism evidence="3 4">
    <name type="scientific">Enterobacter sp. (strain 638)</name>
    <dbReference type="NCBI Taxonomy" id="399742"/>
    <lineage>
        <taxon>Bacteria</taxon>
        <taxon>Pseudomonadati</taxon>
        <taxon>Pseudomonadota</taxon>
        <taxon>Gammaproteobacteria</taxon>
        <taxon>Enterobacterales</taxon>
        <taxon>Enterobacteriaceae</taxon>
        <taxon>Enterobacter</taxon>
    </lineage>
</organism>
<dbReference type="KEGG" id="ent:Ent638_1027"/>
<feature type="domain" description="TtsA-like Glycoside hydrolase family 108" evidence="1">
    <location>
        <begin position="8"/>
        <end position="90"/>
    </location>
</feature>
<name>A0A9J9GFD1_ENT38</name>
<evidence type="ECO:0000313" key="3">
    <source>
        <dbReference type="EMBL" id="ABP59709.1"/>
    </source>
</evidence>
<dbReference type="InterPro" id="IPR023346">
    <property type="entry name" value="Lysozyme-like_dom_sf"/>
</dbReference>
<dbReference type="EMBL" id="CP000653">
    <property type="protein sequence ID" value="ABP59709.1"/>
    <property type="molecule type" value="Genomic_DNA"/>
</dbReference>
<dbReference type="InterPro" id="IPR018537">
    <property type="entry name" value="Peptidoglycan-bd_3"/>
</dbReference>
<keyword evidence="4" id="KW-1185">Reference proteome</keyword>
<feature type="domain" description="Peptidoglycan binding" evidence="2">
    <location>
        <begin position="95"/>
        <end position="178"/>
    </location>
</feature>
<dbReference type="Pfam" id="PF09374">
    <property type="entry name" value="PG_binding_3"/>
    <property type="match status" value="1"/>
</dbReference>
<dbReference type="Gene3D" id="1.20.141.10">
    <property type="entry name" value="Chitosanase, subunit A, domain 1"/>
    <property type="match status" value="1"/>
</dbReference>
<dbReference type="SUPFAM" id="SSF53955">
    <property type="entry name" value="Lysozyme-like"/>
    <property type="match status" value="1"/>
</dbReference>
<dbReference type="OrthoDB" id="9815229at2"/>
<dbReference type="Proteomes" id="UP000000230">
    <property type="component" value="Chromosome"/>
</dbReference>
<sequence length="180" mass="20189">MTKDDIFNAILGKEGGYVNHPDDRGGPTNWGVTQVTARAHGFNGDMRNLTRKQALDILEADYWYGPRFDQVSDVSSAIAAELCDTGVNMGPSVQIKWFQRWLNVFNNQQQLYPDLIADGNIGPRSISALKNFLSKRGSEGESVLLKALNCSQGQRYLELAEQRPANESFIYGWMKERVSL</sequence>
<evidence type="ECO:0000259" key="2">
    <source>
        <dbReference type="Pfam" id="PF09374"/>
    </source>
</evidence>
<dbReference type="CDD" id="cd13926">
    <property type="entry name" value="N-acetylmuramidase_GH108"/>
    <property type="match status" value="1"/>
</dbReference>
<evidence type="ECO:0008006" key="5">
    <source>
        <dbReference type="Google" id="ProtNLM"/>
    </source>
</evidence>
<dbReference type="Pfam" id="PF05838">
    <property type="entry name" value="Glyco_hydro_108"/>
    <property type="match status" value="1"/>
</dbReference>